<evidence type="ECO:0000256" key="4">
    <source>
        <dbReference type="ARBA" id="ARBA00022989"/>
    </source>
</evidence>
<proteinExistence type="predicted"/>
<evidence type="ECO:0000313" key="7">
    <source>
        <dbReference type="EMBL" id="TQV77977.1"/>
    </source>
</evidence>
<reference evidence="7 8" key="1">
    <citation type="submission" date="2019-06" db="EMBL/GenBank/DDBJ databases">
        <title>Whole genome sequence for Rhodospirillaceae sp. R148.</title>
        <authorList>
            <person name="Wang G."/>
        </authorList>
    </citation>
    <scope>NUCLEOTIDE SEQUENCE [LARGE SCALE GENOMIC DNA]</scope>
    <source>
        <strain evidence="7 8">R148</strain>
    </source>
</reference>
<dbReference type="InterPro" id="IPR043428">
    <property type="entry name" value="LivM-like"/>
</dbReference>
<dbReference type="GO" id="GO:0015658">
    <property type="term" value="F:branched-chain amino acid transmembrane transporter activity"/>
    <property type="evidence" value="ECO:0007669"/>
    <property type="project" value="InterPro"/>
</dbReference>
<keyword evidence="3 6" id="KW-0812">Transmembrane</keyword>
<sequence length="277" mass="28991">MGIAVIFALSLNLITGFCGQISLGHAAFYGIGAYCAAMITKSGLPFPLALAAGFLLAGMIGVVVGLASLRVRHDFLAITTMGVGFLFLGIVRQQDFLGGEMGLSGIPSSGLSKPAFMALVLIIAAAVTALSLYLKRSWMGYVFDSVADDEDTARMLGIDVARYKLAAFAMGTALAGLAGGLYAHNIRFIDPDSFGFVESITVLAMVVVGGIGSVWGVILAAAVLSVLPLWLQFISDYKLLLYGALLFTVMRFSPNGMAGMVTALKRRNRTAASGDPS</sequence>
<keyword evidence="2" id="KW-1003">Cell membrane</keyword>
<dbReference type="Proteomes" id="UP000315252">
    <property type="component" value="Unassembled WGS sequence"/>
</dbReference>
<evidence type="ECO:0000256" key="3">
    <source>
        <dbReference type="ARBA" id="ARBA00022692"/>
    </source>
</evidence>
<comment type="subcellular location">
    <subcellularLocation>
        <location evidence="1">Cell membrane</location>
        <topology evidence="1">Multi-pass membrane protein</topology>
    </subcellularLocation>
</comment>
<dbReference type="OrthoDB" id="9034298at2"/>
<protein>
    <submittedName>
        <fullName evidence="7">Branched-chain amino acid ABC transporter permease</fullName>
    </submittedName>
</protein>
<dbReference type="Pfam" id="PF02653">
    <property type="entry name" value="BPD_transp_2"/>
    <property type="match status" value="1"/>
</dbReference>
<feature type="transmembrane region" description="Helical" evidence="6">
    <location>
        <begin position="203"/>
        <end position="227"/>
    </location>
</feature>
<evidence type="ECO:0000313" key="8">
    <source>
        <dbReference type="Proteomes" id="UP000315252"/>
    </source>
</evidence>
<keyword evidence="5 6" id="KW-0472">Membrane</keyword>
<name>A0A545TL95_9PROT</name>
<dbReference type="EMBL" id="VHSH01000007">
    <property type="protein sequence ID" value="TQV77977.1"/>
    <property type="molecule type" value="Genomic_DNA"/>
</dbReference>
<accession>A0A545TL95</accession>
<comment type="caution">
    <text evidence="7">The sequence shown here is derived from an EMBL/GenBank/DDBJ whole genome shotgun (WGS) entry which is preliminary data.</text>
</comment>
<keyword evidence="8" id="KW-1185">Reference proteome</keyword>
<dbReference type="AlphaFoldDB" id="A0A545TL95"/>
<feature type="transmembrane region" description="Helical" evidence="6">
    <location>
        <begin position="165"/>
        <end position="183"/>
    </location>
</feature>
<organism evidence="7 8">
    <name type="scientific">Denitrobaculum tricleocarpae</name>
    <dbReference type="NCBI Taxonomy" id="2591009"/>
    <lineage>
        <taxon>Bacteria</taxon>
        <taxon>Pseudomonadati</taxon>
        <taxon>Pseudomonadota</taxon>
        <taxon>Alphaproteobacteria</taxon>
        <taxon>Rhodospirillales</taxon>
        <taxon>Rhodospirillaceae</taxon>
        <taxon>Denitrobaculum</taxon>
    </lineage>
</organism>
<dbReference type="CDD" id="cd06581">
    <property type="entry name" value="TM_PBP1_LivM_like"/>
    <property type="match status" value="1"/>
</dbReference>
<evidence type="ECO:0000256" key="2">
    <source>
        <dbReference type="ARBA" id="ARBA00022475"/>
    </source>
</evidence>
<evidence type="ECO:0000256" key="6">
    <source>
        <dbReference type="SAM" id="Phobius"/>
    </source>
</evidence>
<dbReference type="PANTHER" id="PTHR30482:SF10">
    <property type="entry name" value="HIGH-AFFINITY BRANCHED-CHAIN AMINO ACID TRANSPORT PROTEIN BRAE"/>
    <property type="match status" value="1"/>
</dbReference>
<feature type="transmembrane region" description="Helical" evidence="6">
    <location>
        <begin position="114"/>
        <end position="134"/>
    </location>
</feature>
<evidence type="ECO:0000256" key="1">
    <source>
        <dbReference type="ARBA" id="ARBA00004651"/>
    </source>
</evidence>
<dbReference type="InterPro" id="IPR001851">
    <property type="entry name" value="ABC_transp_permease"/>
</dbReference>
<gene>
    <name evidence="7" type="ORF">FKG95_19580</name>
</gene>
<feature type="transmembrane region" description="Helical" evidence="6">
    <location>
        <begin position="239"/>
        <end position="258"/>
    </location>
</feature>
<dbReference type="GO" id="GO:0005886">
    <property type="term" value="C:plasma membrane"/>
    <property type="evidence" value="ECO:0007669"/>
    <property type="project" value="UniProtKB-SubCell"/>
</dbReference>
<dbReference type="PANTHER" id="PTHR30482">
    <property type="entry name" value="HIGH-AFFINITY BRANCHED-CHAIN AMINO ACID TRANSPORT SYSTEM PERMEASE"/>
    <property type="match status" value="1"/>
</dbReference>
<keyword evidence="4 6" id="KW-1133">Transmembrane helix</keyword>
<evidence type="ECO:0000256" key="5">
    <source>
        <dbReference type="ARBA" id="ARBA00023136"/>
    </source>
</evidence>
<feature type="transmembrane region" description="Helical" evidence="6">
    <location>
        <begin position="50"/>
        <end position="68"/>
    </location>
</feature>
<feature type="transmembrane region" description="Helical" evidence="6">
    <location>
        <begin position="75"/>
        <end position="94"/>
    </location>
</feature>